<feature type="transmembrane region" description="Helical" evidence="7">
    <location>
        <begin position="159"/>
        <end position="177"/>
    </location>
</feature>
<dbReference type="EMBL" id="VLLN01000015">
    <property type="protein sequence ID" value="TWJ18731.1"/>
    <property type="molecule type" value="Genomic_DNA"/>
</dbReference>
<dbReference type="Proteomes" id="UP000319449">
    <property type="component" value="Unassembled WGS sequence"/>
</dbReference>
<dbReference type="AlphaFoldDB" id="A0A562VLR7"/>
<dbReference type="CDD" id="cd07346">
    <property type="entry name" value="ABC_6TM_exporters"/>
    <property type="match status" value="1"/>
</dbReference>
<dbReference type="PROSITE" id="PS50893">
    <property type="entry name" value="ABC_TRANSPORTER_2"/>
    <property type="match status" value="1"/>
</dbReference>
<evidence type="ECO:0000256" key="1">
    <source>
        <dbReference type="ARBA" id="ARBA00004651"/>
    </source>
</evidence>
<dbReference type="InterPro" id="IPR039421">
    <property type="entry name" value="Type_1_exporter"/>
</dbReference>
<dbReference type="Gene3D" id="3.40.50.300">
    <property type="entry name" value="P-loop containing nucleotide triphosphate hydrolases"/>
    <property type="match status" value="1"/>
</dbReference>
<organism evidence="10 11">
    <name type="scientific">Geobacter argillaceus</name>
    <dbReference type="NCBI Taxonomy" id="345631"/>
    <lineage>
        <taxon>Bacteria</taxon>
        <taxon>Pseudomonadati</taxon>
        <taxon>Thermodesulfobacteriota</taxon>
        <taxon>Desulfuromonadia</taxon>
        <taxon>Geobacterales</taxon>
        <taxon>Geobacteraceae</taxon>
        <taxon>Geobacter</taxon>
    </lineage>
</organism>
<protein>
    <submittedName>
        <fullName evidence="10">ATP-binding cassette subfamily B protein</fullName>
    </submittedName>
</protein>
<dbReference type="InterPro" id="IPR027417">
    <property type="entry name" value="P-loop_NTPase"/>
</dbReference>
<dbReference type="Pfam" id="PF00664">
    <property type="entry name" value="ABC_membrane"/>
    <property type="match status" value="1"/>
</dbReference>
<name>A0A562VLR7_9BACT</name>
<evidence type="ECO:0000313" key="11">
    <source>
        <dbReference type="Proteomes" id="UP000319449"/>
    </source>
</evidence>
<accession>A0A562VLR7</accession>
<keyword evidence="3" id="KW-0547">Nucleotide-binding</keyword>
<dbReference type="OrthoDB" id="5480201at2"/>
<dbReference type="InterPro" id="IPR036640">
    <property type="entry name" value="ABC1_TM_sf"/>
</dbReference>
<dbReference type="SMART" id="SM00382">
    <property type="entry name" value="AAA"/>
    <property type="match status" value="1"/>
</dbReference>
<evidence type="ECO:0000313" key="10">
    <source>
        <dbReference type="EMBL" id="TWJ18731.1"/>
    </source>
</evidence>
<dbReference type="GO" id="GO:0005886">
    <property type="term" value="C:plasma membrane"/>
    <property type="evidence" value="ECO:0007669"/>
    <property type="project" value="UniProtKB-SubCell"/>
</dbReference>
<comment type="caution">
    <text evidence="10">The sequence shown here is derived from an EMBL/GenBank/DDBJ whole genome shotgun (WGS) entry which is preliminary data.</text>
</comment>
<reference evidence="10 11" key="1">
    <citation type="submission" date="2019-07" db="EMBL/GenBank/DDBJ databases">
        <title>Genomic Encyclopedia of Archaeal and Bacterial Type Strains, Phase II (KMG-II): from individual species to whole genera.</title>
        <authorList>
            <person name="Goeker M."/>
        </authorList>
    </citation>
    <scope>NUCLEOTIDE SEQUENCE [LARGE SCALE GENOMIC DNA]</scope>
    <source>
        <strain evidence="10 11">ATCC BAA-1139</strain>
    </source>
</reference>
<keyword evidence="5 7" id="KW-1133">Transmembrane helix</keyword>
<dbReference type="GO" id="GO:0016887">
    <property type="term" value="F:ATP hydrolysis activity"/>
    <property type="evidence" value="ECO:0007669"/>
    <property type="project" value="InterPro"/>
</dbReference>
<evidence type="ECO:0000256" key="2">
    <source>
        <dbReference type="ARBA" id="ARBA00022692"/>
    </source>
</evidence>
<feature type="domain" description="ABC transporter" evidence="8">
    <location>
        <begin position="334"/>
        <end position="562"/>
    </location>
</feature>
<dbReference type="SUPFAM" id="SSF90123">
    <property type="entry name" value="ABC transporter transmembrane region"/>
    <property type="match status" value="1"/>
</dbReference>
<keyword evidence="11" id="KW-1185">Reference proteome</keyword>
<evidence type="ECO:0000259" key="9">
    <source>
        <dbReference type="PROSITE" id="PS50929"/>
    </source>
</evidence>
<dbReference type="GO" id="GO:0015421">
    <property type="term" value="F:ABC-type oligopeptide transporter activity"/>
    <property type="evidence" value="ECO:0007669"/>
    <property type="project" value="TreeGrafter"/>
</dbReference>
<keyword evidence="2 7" id="KW-0812">Transmembrane</keyword>
<dbReference type="InterPro" id="IPR003593">
    <property type="entry name" value="AAA+_ATPase"/>
</dbReference>
<feature type="domain" description="ABC transmembrane type-1" evidence="9">
    <location>
        <begin position="20"/>
        <end position="302"/>
    </location>
</feature>
<dbReference type="GO" id="GO:0005524">
    <property type="term" value="F:ATP binding"/>
    <property type="evidence" value="ECO:0007669"/>
    <property type="project" value="UniProtKB-KW"/>
</dbReference>
<evidence type="ECO:0000256" key="5">
    <source>
        <dbReference type="ARBA" id="ARBA00022989"/>
    </source>
</evidence>
<dbReference type="RefSeq" id="WP_145023321.1">
    <property type="nucleotide sequence ID" value="NZ_VLLN01000015.1"/>
</dbReference>
<dbReference type="PROSITE" id="PS50929">
    <property type="entry name" value="ABC_TM1F"/>
    <property type="match status" value="1"/>
</dbReference>
<feature type="transmembrane region" description="Helical" evidence="7">
    <location>
        <begin position="59"/>
        <end position="76"/>
    </location>
</feature>
<evidence type="ECO:0000256" key="7">
    <source>
        <dbReference type="SAM" id="Phobius"/>
    </source>
</evidence>
<evidence type="ECO:0000256" key="3">
    <source>
        <dbReference type="ARBA" id="ARBA00022741"/>
    </source>
</evidence>
<feature type="transmembrane region" description="Helical" evidence="7">
    <location>
        <begin position="130"/>
        <end position="153"/>
    </location>
</feature>
<dbReference type="Pfam" id="PF00005">
    <property type="entry name" value="ABC_tran"/>
    <property type="match status" value="1"/>
</dbReference>
<evidence type="ECO:0000259" key="8">
    <source>
        <dbReference type="PROSITE" id="PS50893"/>
    </source>
</evidence>
<gene>
    <name evidence="10" type="ORF">JN12_02551</name>
</gene>
<feature type="transmembrane region" description="Helical" evidence="7">
    <location>
        <begin position="242"/>
        <end position="261"/>
    </location>
</feature>
<proteinExistence type="predicted"/>
<dbReference type="SUPFAM" id="SSF52540">
    <property type="entry name" value="P-loop containing nucleoside triphosphate hydrolases"/>
    <property type="match status" value="1"/>
</dbReference>
<dbReference type="InterPro" id="IPR011527">
    <property type="entry name" value="ABC1_TM_dom"/>
</dbReference>
<keyword evidence="4 10" id="KW-0067">ATP-binding</keyword>
<evidence type="ECO:0000256" key="4">
    <source>
        <dbReference type="ARBA" id="ARBA00022840"/>
    </source>
</evidence>
<evidence type="ECO:0000256" key="6">
    <source>
        <dbReference type="ARBA" id="ARBA00023136"/>
    </source>
</evidence>
<dbReference type="PANTHER" id="PTHR43394">
    <property type="entry name" value="ATP-DEPENDENT PERMEASE MDL1, MITOCHONDRIAL"/>
    <property type="match status" value="1"/>
</dbReference>
<dbReference type="Gene3D" id="1.20.1560.10">
    <property type="entry name" value="ABC transporter type 1, transmembrane domain"/>
    <property type="match status" value="1"/>
</dbReference>
<dbReference type="PANTHER" id="PTHR43394:SF1">
    <property type="entry name" value="ATP-BINDING CASSETTE SUB-FAMILY B MEMBER 10, MITOCHONDRIAL"/>
    <property type="match status" value="1"/>
</dbReference>
<dbReference type="InterPro" id="IPR003439">
    <property type="entry name" value="ABC_transporter-like_ATP-bd"/>
</dbReference>
<keyword evidence="6 7" id="KW-0472">Membrane</keyword>
<sequence>MLTGLTLFTRHLRGKGLLIAALCLLGLASAATSLASPLIGKSFIDSVVGKQNFALVPRIALALLGLAVADLILGTCTRQVHARLSAGVLVEIRERLFAQCLHAPLAEMERFRQGDLLNRFGSDIPKIQTLLVDGVLGFFQNLLFLVVAAAILLRLSAVLALWSFLGLVIALAITASFRRPVEQGTRRVRDAMVDLSHFLTERLGALRAVRLQGAQAEDRHAFAAHNATLVHRLLRFQTLDSAASGFPALALTASLAWIYLLGGRLIEGGTISLGTFVAFVLYQGRLVGPATGLLGLLRNIQEARVSLERVVELLAIDSIVTAPSPPGRTEPGGIVFEDVSFAYAGSPPVLNKLDLQVSPGERVAVFGISGEGKSTLVQLLFGLRTPHTGQISVGPAVADAQARLGYAGCDPFLLHATVAENLRYGNQGISDTELHLAASLAEAHRFISVLPDGYRTIIGGRGLALSDGQRQRIGLVRLILRNPAILVLDEAFSALDPETEAKIRQNLFSHFPDRTFLVITHRLHGLNEFDRLFLMKAGQLRQVDGQELSAELGGTAFRQAASNLVALDQVRTLRQSADRRP</sequence>
<comment type="subcellular location">
    <subcellularLocation>
        <location evidence="1">Cell membrane</location>
        <topology evidence="1">Multi-pass membrane protein</topology>
    </subcellularLocation>
</comment>